<dbReference type="AlphaFoldDB" id="C0BXE7"/>
<evidence type="ECO:0000256" key="3">
    <source>
        <dbReference type="ARBA" id="ARBA00022692"/>
    </source>
</evidence>
<gene>
    <name evidence="8" type="ORF">CLOHYLEM_04484</name>
</gene>
<dbReference type="EMBL" id="ABYI02000012">
    <property type="protein sequence ID" value="EEG75254.1"/>
    <property type="molecule type" value="Genomic_DNA"/>
</dbReference>
<comment type="caution">
    <text evidence="8">The sequence shown here is derived from an EMBL/GenBank/DDBJ whole genome shotgun (WGS) entry which is preliminary data.</text>
</comment>
<name>C0BXE7_9FIRM</name>
<keyword evidence="3 6" id="KW-0812">Transmembrane</keyword>
<feature type="transmembrane region" description="Helical" evidence="6">
    <location>
        <begin position="134"/>
        <end position="152"/>
    </location>
</feature>
<evidence type="ECO:0000256" key="2">
    <source>
        <dbReference type="ARBA" id="ARBA00007362"/>
    </source>
</evidence>
<evidence type="ECO:0000313" key="8">
    <source>
        <dbReference type="EMBL" id="EEG75254.1"/>
    </source>
</evidence>
<feature type="transmembrane region" description="Helical" evidence="6">
    <location>
        <begin position="189"/>
        <end position="210"/>
    </location>
</feature>
<evidence type="ECO:0000313" key="9">
    <source>
        <dbReference type="Proteomes" id="UP000004893"/>
    </source>
</evidence>
<evidence type="ECO:0000259" key="7">
    <source>
        <dbReference type="Pfam" id="PF00892"/>
    </source>
</evidence>
<accession>C0BXE7</accession>
<keyword evidence="4 6" id="KW-1133">Transmembrane helix</keyword>
<dbReference type="eggNOG" id="COG0697">
    <property type="taxonomic scope" value="Bacteria"/>
</dbReference>
<dbReference type="InterPro" id="IPR000620">
    <property type="entry name" value="EamA_dom"/>
</dbReference>
<sequence length="297" mass="32857">MYQNGRFVKMSGKQKYKGILYIVCSAFCFSLMNMFVRLSGDLPSVQKSFFRNLVAFFFALIMIRREAVPLRCRAGNLKYLLLRSLFGTVGILCNFYAVDHLVLADASMLNKMSPFFVVVFSIFILKERVTVPHMLFVGGAFAGSLFVIKPSFSNMDLLPSLIGLAGGLGAGAAYTFVRKLSLRGEKGPLIVCFFSAFSCLATLPFLIYGYEPMSLRQIVLLLFAGLAAAGGQFGITAAYSHAPAREISVYDYSQIMFSALLGLLVFGQVPDALSWLGYAVICTMAVLMFFYNLKREK</sequence>
<keyword evidence="9" id="KW-1185">Reference proteome</keyword>
<feature type="transmembrane region" description="Helical" evidence="6">
    <location>
        <begin position="275"/>
        <end position="293"/>
    </location>
</feature>
<feature type="transmembrane region" description="Helical" evidence="6">
    <location>
        <begin position="109"/>
        <end position="125"/>
    </location>
</feature>
<feature type="domain" description="EamA" evidence="7">
    <location>
        <begin position="161"/>
        <end position="289"/>
    </location>
</feature>
<dbReference type="PANTHER" id="PTHR22911:SF6">
    <property type="entry name" value="SOLUTE CARRIER FAMILY 35 MEMBER G1"/>
    <property type="match status" value="1"/>
</dbReference>
<reference evidence="8" key="2">
    <citation type="submission" date="2013-06" db="EMBL/GenBank/DDBJ databases">
        <title>Draft genome sequence of Clostridium hylemonae (DSM 15053).</title>
        <authorList>
            <person name="Sudarsanam P."/>
            <person name="Ley R."/>
            <person name="Guruge J."/>
            <person name="Turnbaugh P.J."/>
            <person name="Mahowald M."/>
            <person name="Liep D."/>
            <person name="Gordon J."/>
        </authorList>
    </citation>
    <scope>NUCLEOTIDE SEQUENCE</scope>
    <source>
        <strain evidence="8">DSM 15053</strain>
    </source>
</reference>
<comment type="similarity">
    <text evidence="2">Belongs to the EamA transporter family.</text>
</comment>
<dbReference type="GO" id="GO:0016020">
    <property type="term" value="C:membrane"/>
    <property type="evidence" value="ECO:0007669"/>
    <property type="project" value="UniProtKB-SubCell"/>
</dbReference>
<comment type="subcellular location">
    <subcellularLocation>
        <location evidence="1">Membrane</location>
        <topology evidence="1">Multi-pass membrane protein</topology>
    </subcellularLocation>
</comment>
<dbReference type="Proteomes" id="UP000004893">
    <property type="component" value="Unassembled WGS sequence"/>
</dbReference>
<protein>
    <submittedName>
        <fullName evidence="8">Membrane protein</fullName>
    </submittedName>
</protein>
<dbReference type="PANTHER" id="PTHR22911">
    <property type="entry name" value="ACYL-MALONYL CONDENSING ENZYME-RELATED"/>
    <property type="match status" value="1"/>
</dbReference>
<keyword evidence="5 6" id="KW-0472">Membrane</keyword>
<dbReference type="SUPFAM" id="SSF103481">
    <property type="entry name" value="Multidrug resistance efflux transporter EmrE"/>
    <property type="match status" value="2"/>
</dbReference>
<feature type="transmembrane region" description="Helical" evidence="6">
    <location>
        <begin position="18"/>
        <end position="36"/>
    </location>
</feature>
<dbReference type="InterPro" id="IPR037185">
    <property type="entry name" value="EmrE-like"/>
</dbReference>
<evidence type="ECO:0000256" key="5">
    <source>
        <dbReference type="ARBA" id="ARBA00023136"/>
    </source>
</evidence>
<evidence type="ECO:0000256" key="6">
    <source>
        <dbReference type="SAM" id="Phobius"/>
    </source>
</evidence>
<dbReference type="HOGENOM" id="CLU_032828_0_1_9"/>
<dbReference type="STRING" id="553973.CLOHYLEM_04484"/>
<organism evidence="8 9">
    <name type="scientific">[Clostridium] hylemonae DSM 15053</name>
    <dbReference type="NCBI Taxonomy" id="553973"/>
    <lineage>
        <taxon>Bacteria</taxon>
        <taxon>Bacillati</taxon>
        <taxon>Bacillota</taxon>
        <taxon>Clostridia</taxon>
        <taxon>Lachnospirales</taxon>
        <taxon>Lachnospiraceae</taxon>
    </lineage>
</organism>
<reference evidence="8" key="1">
    <citation type="submission" date="2009-02" db="EMBL/GenBank/DDBJ databases">
        <authorList>
            <person name="Fulton L."/>
            <person name="Clifton S."/>
            <person name="Fulton B."/>
            <person name="Xu J."/>
            <person name="Minx P."/>
            <person name="Pepin K.H."/>
            <person name="Johnson M."/>
            <person name="Bhonagiri V."/>
            <person name="Nash W.E."/>
            <person name="Mardis E.R."/>
            <person name="Wilson R.K."/>
        </authorList>
    </citation>
    <scope>NUCLEOTIDE SEQUENCE [LARGE SCALE GENOMIC DNA]</scope>
    <source>
        <strain evidence="8">DSM 15053</strain>
    </source>
</reference>
<feature type="transmembrane region" description="Helical" evidence="6">
    <location>
        <begin position="249"/>
        <end position="269"/>
    </location>
</feature>
<evidence type="ECO:0000256" key="4">
    <source>
        <dbReference type="ARBA" id="ARBA00022989"/>
    </source>
</evidence>
<feature type="transmembrane region" description="Helical" evidence="6">
    <location>
        <begin position="48"/>
        <end position="67"/>
    </location>
</feature>
<proteinExistence type="inferred from homology"/>
<evidence type="ECO:0000256" key="1">
    <source>
        <dbReference type="ARBA" id="ARBA00004141"/>
    </source>
</evidence>
<feature type="transmembrane region" description="Helical" evidence="6">
    <location>
        <begin position="158"/>
        <end position="177"/>
    </location>
</feature>
<feature type="domain" description="EamA" evidence="7">
    <location>
        <begin position="17"/>
        <end position="148"/>
    </location>
</feature>
<feature type="transmembrane region" description="Helical" evidence="6">
    <location>
        <begin position="216"/>
        <end position="237"/>
    </location>
</feature>
<feature type="transmembrane region" description="Helical" evidence="6">
    <location>
        <begin position="79"/>
        <end position="97"/>
    </location>
</feature>
<dbReference type="Pfam" id="PF00892">
    <property type="entry name" value="EamA"/>
    <property type="match status" value="2"/>
</dbReference>